<sequence length="134" mass="15175">MGAVSSCAADMQGASLKASPSDKVTSQSLCDHSVAFPIRSGKKKLLMSSCQLSKLPAHRHKRWQDSKTKYSAHQQNVELRNLERKYVSTAIIHIELYCSCIVLMSLTRLKNQLQSSDTSKRDCSEIQREDNYRR</sequence>
<reference evidence="1" key="1">
    <citation type="submission" date="2013-07" db="EMBL/GenBank/DDBJ databases">
        <title>The genome of Eucalyptus grandis.</title>
        <authorList>
            <person name="Schmutz J."/>
            <person name="Hayes R."/>
            <person name="Myburg A."/>
            <person name="Tuskan G."/>
            <person name="Grattapaglia D."/>
            <person name="Rokhsar D.S."/>
        </authorList>
    </citation>
    <scope>NUCLEOTIDE SEQUENCE</scope>
    <source>
        <tissue evidence="1">Leaf extractions</tissue>
    </source>
</reference>
<accession>A0A059BHA2</accession>
<dbReference type="EMBL" id="KK198759">
    <property type="protein sequence ID" value="KCW65612.1"/>
    <property type="molecule type" value="Genomic_DNA"/>
</dbReference>
<dbReference type="InParanoid" id="A0A059BHA2"/>
<dbReference type="Gramene" id="KCW65612">
    <property type="protein sequence ID" value="KCW65612"/>
    <property type="gene ID" value="EUGRSUZ_G03002"/>
</dbReference>
<proteinExistence type="predicted"/>
<dbReference type="AlphaFoldDB" id="A0A059BHA2"/>
<name>A0A059BHA2_EUCGR</name>
<protein>
    <submittedName>
        <fullName evidence="1">Uncharacterized protein</fullName>
    </submittedName>
</protein>
<evidence type="ECO:0000313" key="1">
    <source>
        <dbReference type="EMBL" id="KCW65612.1"/>
    </source>
</evidence>
<gene>
    <name evidence="1" type="ORF">EUGRSUZ_G03002</name>
</gene>
<organism evidence="1">
    <name type="scientific">Eucalyptus grandis</name>
    <name type="common">Flooded gum</name>
    <dbReference type="NCBI Taxonomy" id="71139"/>
    <lineage>
        <taxon>Eukaryota</taxon>
        <taxon>Viridiplantae</taxon>
        <taxon>Streptophyta</taxon>
        <taxon>Embryophyta</taxon>
        <taxon>Tracheophyta</taxon>
        <taxon>Spermatophyta</taxon>
        <taxon>Magnoliopsida</taxon>
        <taxon>eudicotyledons</taxon>
        <taxon>Gunneridae</taxon>
        <taxon>Pentapetalae</taxon>
        <taxon>rosids</taxon>
        <taxon>malvids</taxon>
        <taxon>Myrtales</taxon>
        <taxon>Myrtaceae</taxon>
        <taxon>Myrtoideae</taxon>
        <taxon>Eucalypteae</taxon>
        <taxon>Eucalyptus</taxon>
    </lineage>
</organism>